<feature type="compositionally biased region" description="Acidic residues" evidence="1">
    <location>
        <begin position="219"/>
        <end position="228"/>
    </location>
</feature>
<gene>
    <name evidence="2" type="ORF">L596_010169</name>
</gene>
<evidence type="ECO:0000313" key="2">
    <source>
        <dbReference type="EMBL" id="TKR96104.1"/>
    </source>
</evidence>
<keyword evidence="3" id="KW-1185">Reference proteome</keyword>
<feature type="compositionally biased region" description="Basic and acidic residues" evidence="1">
    <location>
        <begin position="50"/>
        <end position="72"/>
    </location>
</feature>
<dbReference type="AlphaFoldDB" id="A0A4U5PIV1"/>
<feature type="region of interest" description="Disordered" evidence="1">
    <location>
        <begin position="216"/>
        <end position="242"/>
    </location>
</feature>
<comment type="caution">
    <text evidence="2">The sequence shown here is derived from an EMBL/GenBank/DDBJ whole genome shotgun (WGS) entry which is preliminary data.</text>
</comment>
<accession>A0A4U5PIV1</accession>
<feature type="region of interest" description="Disordered" evidence="1">
    <location>
        <begin position="37"/>
        <end position="72"/>
    </location>
</feature>
<evidence type="ECO:0000256" key="1">
    <source>
        <dbReference type="SAM" id="MobiDB-lite"/>
    </source>
</evidence>
<dbReference type="Proteomes" id="UP000298663">
    <property type="component" value="Unassembled WGS sequence"/>
</dbReference>
<sequence>MDFQKLKENVDILCKRVMDDGSVDKFYNDLIRPKTLQNAHAHTEGRKKRPEPEATLRANMRKDGRGYQSEKYKTAVRQALREAMEKMKLEYSEEQPKKIEEVKEEPQEPQKPREVLEPKSEPEERTPMLPWMASMSRMMPEVPLNKTPQHLKRFKEVKASYTAALEDSGIQPPPEKVPTETHKLLPDNFNLVHFRKVELFDDEKLVEFARRFGYKQEDPLSDIDEPPALEEQQGGLPKLHDE</sequence>
<feature type="region of interest" description="Disordered" evidence="1">
    <location>
        <begin position="89"/>
        <end position="124"/>
    </location>
</feature>
<dbReference type="EMBL" id="AZBU02000002">
    <property type="protein sequence ID" value="TKR96104.1"/>
    <property type="molecule type" value="Genomic_DNA"/>
</dbReference>
<evidence type="ECO:0000313" key="3">
    <source>
        <dbReference type="Proteomes" id="UP000298663"/>
    </source>
</evidence>
<reference evidence="2 3" key="2">
    <citation type="journal article" date="2019" name="G3 (Bethesda)">
        <title>Hybrid Assembly of the Genome of the Entomopathogenic Nematode Steinernema carpocapsae Identifies the X-Chromosome.</title>
        <authorList>
            <person name="Serra L."/>
            <person name="Macchietto M."/>
            <person name="Macias-Munoz A."/>
            <person name="McGill C.J."/>
            <person name="Rodriguez I.M."/>
            <person name="Rodriguez B."/>
            <person name="Murad R."/>
            <person name="Mortazavi A."/>
        </authorList>
    </citation>
    <scope>NUCLEOTIDE SEQUENCE [LARGE SCALE GENOMIC DNA]</scope>
    <source>
        <strain evidence="2 3">ALL</strain>
    </source>
</reference>
<protein>
    <submittedName>
        <fullName evidence="2">Uncharacterized protein</fullName>
    </submittedName>
</protein>
<proteinExistence type="predicted"/>
<name>A0A4U5PIV1_STECR</name>
<reference evidence="2 3" key="1">
    <citation type="journal article" date="2015" name="Genome Biol.">
        <title>Comparative genomics of Steinernema reveals deeply conserved gene regulatory networks.</title>
        <authorList>
            <person name="Dillman A.R."/>
            <person name="Macchietto M."/>
            <person name="Porter C.F."/>
            <person name="Rogers A."/>
            <person name="Williams B."/>
            <person name="Antoshechkin I."/>
            <person name="Lee M.M."/>
            <person name="Goodwin Z."/>
            <person name="Lu X."/>
            <person name="Lewis E.E."/>
            <person name="Goodrich-Blair H."/>
            <person name="Stock S.P."/>
            <person name="Adams B.J."/>
            <person name="Sternberg P.W."/>
            <person name="Mortazavi A."/>
        </authorList>
    </citation>
    <scope>NUCLEOTIDE SEQUENCE [LARGE SCALE GENOMIC DNA]</scope>
    <source>
        <strain evidence="2 3">ALL</strain>
    </source>
</reference>
<organism evidence="2 3">
    <name type="scientific">Steinernema carpocapsae</name>
    <name type="common">Entomopathogenic nematode</name>
    <dbReference type="NCBI Taxonomy" id="34508"/>
    <lineage>
        <taxon>Eukaryota</taxon>
        <taxon>Metazoa</taxon>
        <taxon>Ecdysozoa</taxon>
        <taxon>Nematoda</taxon>
        <taxon>Chromadorea</taxon>
        <taxon>Rhabditida</taxon>
        <taxon>Tylenchina</taxon>
        <taxon>Panagrolaimomorpha</taxon>
        <taxon>Strongyloidoidea</taxon>
        <taxon>Steinernematidae</taxon>
        <taxon>Steinernema</taxon>
    </lineage>
</organism>